<protein>
    <submittedName>
        <fullName evidence="1">Uncharacterized protein</fullName>
    </submittedName>
</protein>
<proteinExistence type="predicted"/>
<accession>A0A4S4DY25</accession>
<evidence type="ECO:0000313" key="2">
    <source>
        <dbReference type="Proteomes" id="UP000306102"/>
    </source>
</evidence>
<dbReference type="Gene3D" id="2.10.250.10">
    <property type="entry name" value="Calreticulin/calnexin, P domain"/>
    <property type="match status" value="1"/>
</dbReference>
<keyword evidence="2" id="KW-1185">Reference proteome</keyword>
<organism evidence="1 2">
    <name type="scientific">Camellia sinensis var. sinensis</name>
    <name type="common">China tea</name>
    <dbReference type="NCBI Taxonomy" id="542762"/>
    <lineage>
        <taxon>Eukaryota</taxon>
        <taxon>Viridiplantae</taxon>
        <taxon>Streptophyta</taxon>
        <taxon>Embryophyta</taxon>
        <taxon>Tracheophyta</taxon>
        <taxon>Spermatophyta</taxon>
        <taxon>Magnoliopsida</taxon>
        <taxon>eudicotyledons</taxon>
        <taxon>Gunneridae</taxon>
        <taxon>Pentapetalae</taxon>
        <taxon>asterids</taxon>
        <taxon>Ericales</taxon>
        <taxon>Theaceae</taxon>
        <taxon>Camellia</taxon>
    </lineage>
</organism>
<evidence type="ECO:0000313" key="1">
    <source>
        <dbReference type="EMBL" id="THG07616.1"/>
    </source>
</evidence>
<dbReference type="GO" id="GO:0005509">
    <property type="term" value="F:calcium ion binding"/>
    <property type="evidence" value="ECO:0007669"/>
    <property type="project" value="InterPro"/>
</dbReference>
<dbReference type="EMBL" id="SDRB02009837">
    <property type="protein sequence ID" value="THG07616.1"/>
    <property type="molecule type" value="Genomic_DNA"/>
</dbReference>
<dbReference type="SUPFAM" id="SSF63887">
    <property type="entry name" value="P-domain of calnexin/calreticulin"/>
    <property type="match status" value="1"/>
</dbReference>
<gene>
    <name evidence="1" type="ORF">TEA_010331</name>
</gene>
<sequence length="481" mass="53819">MFFQFVCSTLSPSVQCSLFIVEPVHLLRLSLSLVQCSLVEESSCVAIPPPLLLVFTRNRSTSSSSAIAIVTATTTTATATTSVDALFSRRRLLLLLRQSSQIYKFSNFRFVGLQKIKNPNYKGKWKTPWIDNPEDTVNVDSEMTKIVAMALYGFYGLEFEDDPHLYVLKPIKYVGIEVWQDAFEEAEKARRAKEEEEQDCGAEIVITLTVTEEVVPEAYREWEVKVFDWQTQCPTLAKPEDSIFFYKSIKLLPTVGCEADAATQYSIDERNIGGADDSASAFAYRSSGCYAAVWLMEDHATYRLLELEHCLIDPRNQESRVQIIRVVRVEKSKFMLQNIKVFYALKSSEVTGVWQGLHAVACFQNSQTNALQELLDDSVQKSVRDDQNLVLLPKQLWSSLKEREDGQTCCGVGWLLDQGQAITSKCIFSPDAGLKASIFLVGMMGSTSMVLQVPATVDEGDGRVGVVGPFQSKGFMEGLEQ</sequence>
<dbReference type="InterPro" id="IPR009033">
    <property type="entry name" value="Calreticulin/calnexin_P_dom_sf"/>
</dbReference>
<dbReference type="STRING" id="542762.A0A4S4DY25"/>
<comment type="caution">
    <text evidence="1">The sequence shown here is derived from an EMBL/GenBank/DDBJ whole genome shotgun (WGS) entry which is preliminary data.</text>
</comment>
<dbReference type="AlphaFoldDB" id="A0A4S4DY25"/>
<name>A0A4S4DY25_CAMSN</name>
<dbReference type="Proteomes" id="UP000306102">
    <property type="component" value="Unassembled WGS sequence"/>
</dbReference>
<reference evidence="1 2" key="1">
    <citation type="journal article" date="2018" name="Proc. Natl. Acad. Sci. U.S.A.">
        <title>Draft genome sequence of Camellia sinensis var. sinensis provides insights into the evolution of the tea genome and tea quality.</title>
        <authorList>
            <person name="Wei C."/>
            <person name="Yang H."/>
            <person name="Wang S."/>
            <person name="Zhao J."/>
            <person name="Liu C."/>
            <person name="Gao L."/>
            <person name="Xia E."/>
            <person name="Lu Y."/>
            <person name="Tai Y."/>
            <person name="She G."/>
            <person name="Sun J."/>
            <person name="Cao H."/>
            <person name="Tong W."/>
            <person name="Gao Q."/>
            <person name="Li Y."/>
            <person name="Deng W."/>
            <person name="Jiang X."/>
            <person name="Wang W."/>
            <person name="Chen Q."/>
            <person name="Zhang S."/>
            <person name="Li H."/>
            <person name="Wu J."/>
            <person name="Wang P."/>
            <person name="Li P."/>
            <person name="Shi C."/>
            <person name="Zheng F."/>
            <person name="Jian J."/>
            <person name="Huang B."/>
            <person name="Shan D."/>
            <person name="Shi M."/>
            <person name="Fang C."/>
            <person name="Yue Y."/>
            <person name="Li F."/>
            <person name="Li D."/>
            <person name="Wei S."/>
            <person name="Han B."/>
            <person name="Jiang C."/>
            <person name="Yin Y."/>
            <person name="Xia T."/>
            <person name="Zhang Z."/>
            <person name="Bennetzen J.L."/>
            <person name="Zhao S."/>
            <person name="Wan X."/>
        </authorList>
    </citation>
    <scope>NUCLEOTIDE SEQUENCE [LARGE SCALE GENOMIC DNA]</scope>
    <source>
        <strain evidence="2">cv. Shuchazao</strain>
        <tissue evidence="1">Leaf</tissue>
    </source>
</reference>